<dbReference type="OrthoDB" id="3233490at2"/>
<dbReference type="AlphaFoldDB" id="A0A0C7GAL1"/>
<reference evidence="2 3" key="1">
    <citation type="submission" date="2015-01" db="EMBL/GenBank/DDBJ databases">
        <authorList>
            <person name="Aslett A.Martin."/>
            <person name="De Silva Nishadi"/>
        </authorList>
    </citation>
    <scope>NUCLEOTIDE SEQUENCE [LARGE SCALE GENOMIC DNA]</scope>
    <source>
        <strain evidence="2 3">R28058</strain>
    </source>
</reference>
<feature type="domain" description="HTH cro/C1-type" evidence="1">
    <location>
        <begin position="44"/>
        <end position="93"/>
    </location>
</feature>
<protein>
    <submittedName>
        <fullName evidence="2">Helix-turn-helix domain</fullName>
    </submittedName>
</protein>
<dbReference type="Proteomes" id="UP000049127">
    <property type="component" value="Unassembled WGS sequence"/>
</dbReference>
<evidence type="ECO:0000259" key="1">
    <source>
        <dbReference type="Pfam" id="PF13443"/>
    </source>
</evidence>
<dbReference type="CDD" id="cd00093">
    <property type="entry name" value="HTH_XRE"/>
    <property type="match status" value="1"/>
</dbReference>
<dbReference type="InterPro" id="IPR001387">
    <property type="entry name" value="Cro/C1-type_HTH"/>
</dbReference>
<dbReference type="SUPFAM" id="SSF47413">
    <property type="entry name" value="lambda repressor-like DNA-binding domains"/>
    <property type="match status" value="1"/>
</dbReference>
<accession>A0A0C7GAL1</accession>
<dbReference type="GO" id="GO:0003677">
    <property type="term" value="F:DNA binding"/>
    <property type="evidence" value="ECO:0007669"/>
    <property type="project" value="InterPro"/>
</dbReference>
<evidence type="ECO:0000313" key="3">
    <source>
        <dbReference type="Proteomes" id="UP000049127"/>
    </source>
</evidence>
<name>A0A0C7GAL1_PARSO</name>
<dbReference type="RefSeq" id="WP_055342119.1">
    <property type="nucleotide sequence ID" value="NZ_CDNI01000003.1"/>
</dbReference>
<organism evidence="2 3">
    <name type="scientific">Paraclostridium sordellii</name>
    <name type="common">Clostridium sordellii</name>
    <dbReference type="NCBI Taxonomy" id="1505"/>
    <lineage>
        <taxon>Bacteria</taxon>
        <taxon>Bacillati</taxon>
        <taxon>Bacillota</taxon>
        <taxon>Clostridia</taxon>
        <taxon>Peptostreptococcales</taxon>
        <taxon>Peptostreptococcaceae</taxon>
        <taxon>Paraclostridium</taxon>
    </lineage>
</organism>
<dbReference type="Pfam" id="PF13443">
    <property type="entry name" value="HTH_26"/>
    <property type="match status" value="1"/>
</dbReference>
<dbReference type="EMBL" id="CEKZ01000003">
    <property type="protein sequence ID" value="CEQ04042.1"/>
    <property type="molecule type" value="Genomic_DNA"/>
</dbReference>
<proteinExistence type="predicted"/>
<gene>
    <name evidence="2" type="ORF">R28058_17751</name>
</gene>
<evidence type="ECO:0000313" key="2">
    <source>
        <dbReference type="EMBL" id="CEQ04042.1"/>
    </source>
</evidence>
<sequence length="146" mass="16766">MNENKTVELMSILKNIDDESYLDEFVKITSTNFSNLSLSNFFQYICKEKGISKSDLIKNAEIDRTYGYQILNGTKKPSRDKLLKLCISASLDIEESNKALKLGNVGQLYPKNPRDSIIIFGINKRLNLFQIDELLFNRNFDTLIDS</sequence>
<dbReference type="InterPro" id="IPR010982">
    <property type="entry name" value="Lambda_DNA-bd_dom_sf"/>
</dbReference>